<dbReference type="Pfam" id="PF01757">
    <property type="entry name" value="Acyl_transf_3"/>
    <property type="match status" value="1"/>
</dbReference>
<feature type="transmembrane region" description="Helical" evidence="8">
    <location>
        <begin position="371"/>
        <end position="390"/>
    </location>
</feature>
<dbReference type="InterPro" id="IPR050879">
    <property type="entry name" value="Acyltransferase_3"/>
</dbReference>
<dbReference type="InterPro" id="IPR036514">
    <property type="entry name" value="SGNH_hydro_sf"/>
</dbReference>
<dbReference type="Proteomes" id="UP000305165">
    <property type="component" value="Unassembled WGS sequence"/>
</dbReference>
<feature type="transmembrane region" description="Helical" evidence="8">
    <location>
        <begin position="70"/>
        <end position="90"/>
    </location>
</feature>
<accession>A0A4T2GJI1</accession>
<feature type="domain" description="Acyltransferase 3" evidence="9">
    <location>
        <begin position="3"/>
        <end position="339"/>
    </location>
</feature>
<evidence type="ECO:0000256" key="1">
    <source>
        <dbReference type="ARBA" id="ARBA00004651"/>
    </source>
</evidence>
<dbReference type="GO" id="GO:0005886">
    <property type="term" value="C:plasma membrane"/>
    <property type="evidence" value="ECO:0007669"/>
    <property type="project" value="UniProtKB-SubCell"/>
</dbReference>
<name>A0A4T2GJI1_STRSU</name>
<gene>
    <name evidence="10" type="ORF">FAJ39_08420</name>
</gene>
<comment type="subcellular location">
    <subcellularLocation>
        <location evidence="1">Cell membrane</location>
        <topology evidence="1">Multi-pass membrane protein</topology>
    </subcellularLocation>
</comment>
<comment type="caution">
    <text evidence="10">The sequence shown here is derived from an EMBL/GenBank/DDBJ whole genome shotgun (WGS) entry which is preliminary data.</text>
</comment>
<evidence type="ECO:0000256" key="8">
    <source>
        <dbReference type="SAM" id="Phobius"/>
    </source>
</evidence>
<dbReference type="GO" id="GO:0016747">
    <property type="term" value="F:acyltransferase activity, transferring groups other than amino-acyl groups"/>
    <property type="evidence" value="ECO:0007669"/>
    <property type="project" value="InterPro"/>
</dbReference>
<evidence type="ECO:0000256" key="2">
    <source>
        <dbReference type="ARBA" id="ARBA00022475"/>
    </source>
</evidence>
<evidence type="ECO:0000256" key="5">
    <source>
        <dbReference type="ARBA" id="ARBA00022989"/>
    </source>
</evidence>
<dbReference type="PANTHER" id="PTHR23028">
    <property type="entry name" value="ACETYLTRANSFERASE"/>
    <property type="match status" value="1"/>
</dbReference>
<feature type="transmembrane region" description="Helical" evidence="8">
    <location>
        <begin position="166"/>
        <end position="189"/>
    </location>
</feature>
<feature type="transmembrane region" description="Helical" evidence="8">
    <location>
        <begin position="134"/>
        <end position="154"/>
    </location>
</feature>
<feature type="transmembrane region" description="Helical" evidence="8">
    <location>
        <begin position="296"/>
        <end position="318"/>
    </location>
</feature>
<protein>
    <submittedName>
        <fullName evidence="10">Acyltransferase</fullName>
    </submittedName>
</protein>
<organism evidence="10 11">
    <name type="scientific">Streptococcus suis</name>
    <dbReference type="NCBI Taxonomy" id="1307"/>
    <lineage>
        <taxon>Bacteria</taxon>
        <taxon>Bacillati</taxon>
        <taxon>Bacillota</taxon>
        <taxon>Bacilli</taxon>
        <taxon>Lactobacillales</taxon>
        <taxon>Streptococcaceae</taxon>
        <taxon>Streptococcus</taxon>
    </lineage>
</organism>
<reference evidence="10 11" key="1">
    <citation type="submission" date="2019-04" db="EMBL/GenBank/DDBJ databases">
        <title>Genome analysis of Streptococcus suis strain WUSS424.</title>
        <authorList>
            <person name="Chen H."/>
            <person name="Gao X."/>
            <person name="Wu Z."/>
        </authorList>
    </citation>
    <scope>NUCLEOTIDE SEQUENCE [LARGE SCALE GENOMIC DNA]</scope>
    <source>
        <strain evidence="10 11">WUSS424</strain>
    </source>
</reference>
<evidence type="ECO:0000259" key="9">
    <source>
        <dbReference type="Pfam" id="PF01757"/>
    </source>
</evidence>
<evidence type="ECO:0000256" key="6">
    <source>
        <dbReference type="ARBA" id="ARBA00023136"/>
    </source>
</evidence>
<feature type="transmembrane region" description="Helical" evidence="8">
    <location>
        <begin position="261"/>
        <end position="284"/>
    </location>
</feature>
<feature type="transmembrane region" description="Helical" evidence="8">
    <location>
        <begin position="30"/>
        <end position="50"/>
    </location>
</feature>
<evidence type="ECO:0000256" key="3">
    <source>
        <dbReference type="ARBA" id="ARBA00022679"/>
    </source>
</evidence>
<dbReference type="OrthoDB" id="9796461at2"/>
<dbReference type="PANTHER" id="PTHR23028:SF53">
    <property type="entry name" value="ACYL_TRANSF_3 DOMAIN-CONTAINING PROTEIN"/>
    <property type="match status" value="1"/>
</dbReference>
<evidence type="ECO:0000256" key="7">
    <source>
        <dbReference type="ARBA" id="ARBA00023315"/>
    </source>
</evidence>
<evidence type="ECO:0000313" key="11">
    <source>
        <dbReference type="Proteomes" id="UP000305165"/>
    </source>
</evidence>
<feature type="transmembrane region" description="Helical" evidence="8">
    <location>
        <begin position="237"/>
        <end position="255"/>
    </location>
</feature>
<feature type="transmembrane region" description="Helical" evidence="8">
    <location>
        <begin position="7"/>
        <end position="24"/>
    </location>
</feature>
<dbReference type="SUPFAM" id="SSF52266">
    <property type="entry name" value="SGNH hydrolase"/>
    <property type="match status" value="1"/>
</dbReference>
<proteinExistence type="predicted"/>
<keyword evidence="7 10" id="KW-0012">Acyltransferase</keyword>
<keyword evidence="6 8" id="KW-0472">Membrane</keyword>
<dbReference type="EMBL" id="SSXO01000005">
    <property type="protein sequence ID" value="TIH98897.1"/>
    <property type="molecule type" value="Genomic_DNA"/>
</dbReference>
<feature type="transmembrane region" description="Helical" evidence="8">
    <location>
        <begin position="330"/>
        <end position="350"/>
    </location>
</feature>
<dbReference type="GO" id="GO:0009103">
    <property type="term" value="P:lipopolysaccharide biosynthetic process"/>
    <property type="evidence" value="ECO:0007669"/>
    <property type="project" value="TreeGrafter"/>
</dbReference>
<dbReference type="InterPro" id="IPR002656">
    <property type="entry name" value="Acyl_transf_3_dom"/>
</dbReference>
<dbReference type="Gene3D" id="3.40.50.1110">
    <property type="entry name" value="SGNH hydrolase"/>
    <property type="match status" value="1"/>
</dbReference>
<keyword evidence="4 8" id="KW-0812">Transmembrane</keyword>
<sequence>MRIKWLSIIRVIGLIFVLLYHFFIKYFPGGFLGVDLFFTLSGYLTTAIFIDEYGKKNSINLHHFSTRRLYRILPPLVLCLIITTPLALFIRDDFLARIGQQITAALGFMTNIYEILAGGGYENQFTPHLFLHTWSLALEVHYYVLWGIIVWILSRIAKTIGQLRGLIFLTAGTLFLLTFLTMSITSFFVTSYSTIYFATWTHIFPFFLGSLLAPIAGMHCTTAAFQRICQNWTFPKAIRLFAVGLSVELLLLFTFKFDSIWTYLFGFLLSSIATLIMIYAARILHEKTPTIQEPAFLSYLANISYNLYLFHWPLYIIFSQLLDNTLASTLTLVLSIILSSLSFYLIEPMVTGNNPALKHRFIHFQTYSKSIVKIGTVLAIPTILVCLLSPKLGKLEQQLLIDGLHQADARMIQTKTLAERGKASSYEVVKGIMVIGDSVTLHATEQIKTILPDALVDAQGSRNTTQAFEILKTNIESGTLVENVVIATGTNIVYNYEEEINNIIDILPNGYRLIFVTPYDGNYQQYDNPIAEKHAQYLKSLVKKYNFITIADWNTVAKENPQLWVGTDNIHFGGTSTTRLEGATLFAQTISDALKKAANSPVKNIVKN</sequence>
<evidence type="ECO:0000313" key="10">
    <source>
        <dbReference type="EMBL" id="TIH98897.1"/>
    </source>
</evidence>
<feature type="transmembrane region" description="Helical" evidence="8">
    <location>
        <begin position="195"/>
        <end position="216"/>
    </location>
</feature>
<keyword evidence="5 8" id="KW-1133">Transmembrane helix</keyword>
<keyword evidence="3 10" id="KW-0808">Transferase</keyword>
<evidence type="ECO:0000256" key="4">
    <source>
        <dbReference type="ARBA" id="ARBA00022692"/>
    </source>
</evidence>
<keyword evidence="2" id="KW-1003">Cell membrane</keyword>
<dbReference type="AlphaFoldDB" id="A0A4T2GJI1"/>